<sequence>MSTTQTVPARVSPAPVHRLGVTPARVLRSEWHKFWTLRSTWVTLSGSSLLILATGLAVAISHEPAGAGPEEVGDPVVLTLLGIQFGQIILTVLGVLFTAGEYSTGMIRASLSAVPRRLPVLWAKAAVFAAVTLVTGLITTFATFLLAQPFLADTDMGASLADPGVAGAVAGTALSLTLLGVLGLGLGALLRSVPGAVGAFFAGVVIMPEVLSAVPSDAVKEAVSYFPARAAQSLGAVQHQAGSPSDPAALLTLCLWALAALGTAGWLLKRRDV</sequence>
<feature type="transmembrane region" description="Helical" evidence="1">
    <location>
        <begin position="165"/>
        <end position="189"/>
    </location>
</feature>
<feature type="transmembrane region" description="Helical" evidence="1">
    <location>
        <begin position="196"/>
        <end position="214"/>
    </location>
</feature>
<dbReference type="Proteomes" id="UP000660265">
    <property type="component" value="Unassembled WGS sequence"/>
</dbReference>
<evidence type="ECO:0000313" key="3">
    <source>
        <dbReference type="Proteomes" id="UP000660265"/>
    </source>
</evidence>
<keyword evidence="1" id="KW-0812">Transmembrane</keyword>
<keyword evidence="1" id="KW-1133">Transmembrane helix</keyword>
<dbReference type="RefSeq" id="WP_189110615.1">
    <property type="nucleotide sequence ID" value="NZ_BMMV01000023.1"/>
</dbReference>
<keyword evidence="3" id="KW-1185">Reference proteome</keyword>
<reference evidence="3" key="1">
    <citation type="journal article" date="2019" name="Int. J. Syst. Evol. Microbiol.">
        <title>The Global Catalogue of Microorganisms (GCM) 10K type strain sequencing project: providing services to taxonomists for standard genome sequencing and annotation.</title>
        <authorList>
            <consortium name="The Broad Institute Genomics Platform"/>
            <consortium name="The Broad Institute Genome Sequencing Center for Infectious Disease"/>
            <person name="Wu L."/>
            <person name="Ma J."/>
        </authorList>
    </citation>
    <scope>NUCLEOTIDE SEQUENCE [LARGE SCALE GENOMIC DNA]</scope>
    <source>
        <strain evidence="3">CGMCC 4.7275</strain>
    </source>
</reference>
<gene>
    <name evidence="2" type="ORF">GCM10011583_59030</name>
</gene>
<accession>A0ABQ2ERW8</accession>
<organism evidence="2 3">
    <name type="scientific">Streptomyces camponoticapitis</name>
    <dbReference type="NCBI Taxonomy" id="1616125"/>
    <lineage>
        <taxon>Bacteria</taxon>
        <taxon>Bacillati</taxon>
        <taxon>Actinomycetota</taxon>
        <taxon>Actinomycetes</taxon>
        <taxon>Kitasatosporales</taxon>
        <taxon>Streptomycetaceae</taxon>
        <taxon>Streptomyces</taxon>
    </lineage>
</organism>
<proteinExistence type="predicted"/>
<comment type="caution">
    <text evidence="2">The sequence shown here is derived from an EMBL/GenBank/DDBJ whole genome shotgun (WGS) entry which is preliminary data.</text>
</comment>
<keyword evidence="1" id="KW-0472">Membrane</keyword>
<dbReference type="EMBL" id="BMMV01000023">
    <property type="protein sequence ID" value="GGK19381.1"/>
    <property type="molecule type" value="Genomic_DNA"/>
</dbReference>
<feature type="transmembrane region" description="Helical" evidence="1">
    <location>
        <begin position="121"/>
        <end position="145"/>
    </location>
</feature>
<evidence type="ECO:0000313" key="2">
    <source>
        <dbReference type="EMBL" id="GGK19381.1"/>
    </source>
</evidence>
<feature type="transmembrane region" description="Helical" evidence="1">
    <location>
        <begin position="248"/>
        <end position="268"/>
    </location>
</feature>
<protein>
    <submittedName>
        <fullName evidence="2">ABC transporter permease</fullName>
    </submittedName>
</protein>
<feature type="transmembrane region" description="Helical" evidence="1">
    <location>
        <begin position="80"/>
        <end position="100"/>
    </location>
</feature>
<name>A0ABQ2ERW8_9ACTN</name>
<evidence type="ECO:0000256" key="1">
    <source>
        <dbReference type="SAM" id="Phobius"/>
    </source>
</evidence>
<feature type="transmembrane region" description="Helical" evidence="1">
    <location>
        <begin position="41"/>
        <end position="60"/>
    </location>
</feature>